<reference evidence="2" key="1">
    <citation type="submission" date="2021-03" db="EMBL/GenBank/DDBJ databases">
        <title>Genomic Encyclopedia of Type Strains, Phase IV (KMG-IV): sequencing the most valuable type-strain genomes for metagenomic binning, comparative biology and taxonomic classification.</title>
        <authorList>
            <person name="Goeker M."/>
        </authorList>
    </citation>
    <scope>NUCLEOTIDE SEQUENCE</scope>
    <source>
        <strain evidence="2">DSM 15523</strain>
        <strain evidence="3 5">DSM 16476</strain>
    </source>
</reference>
<accession>A0A9X0YKW4</accession>
<protein>
    <submittedName>
        <fullName evidence="2">GNAT superfamily N-acetyltransferase</fullName>
    </submittedName>
</protein>
<dbReference type="EMBL" id="JAGGJQ010000006">
    <property type="protein sequence ID" value="MBP1840430.1"/>
    <property type="molecule type" value="Genomic_DNA"/>
</dbReference>
<comment type="caution">
    <text evidence="2">The sequence shown here is derived from an EMBL/GenBank/DDBJ whole genome shotgun (WGS) entry which is preliminary data.</text>
</comment>
<dbReference type="GO" id="GO:0016747">
    <property type="term" value="F:acyltransferase activity, transferring groups other than amino-acyl groups"/>
    <property type="evidence" value="ECO:0007669"/>
    <property type="project" value="InterPro"/>
</dbReference>
<keyword evidence="5" id="KW-1185">Reference proteome</keyword>
<dbReference type="Proteomes" id="UP001231587">
    <property type="component" value="Unassembled WGS sequence"/>
</dbReference>
<sequence>MAFAYSGFLNIQFIIMIDLDQQLKNPVWYALKETHKKFAIEFDGVQFYDPEICTFGAFFEEEKTAKASSEYSKKCDKFFFVSEDQTPLIDNNKVRLEKKIDGCQMVLNTLTDVLITEQIVLLDETHLDEIYDLIWMVMPGFYQKRTFNMGKYFGVFKDGKLVSIAGQRMQTNLFIEVSAVVTHPNYTRKGLSKQLISHVTKDILKENKTPILHTNKGNLAISIYEKLGYKLTRDMNWWLYNKK</sequence>
<dbReference type="PROSITE" id="PS51186">
    <property type="entry name" value="GNAT"/>
    <property type="match status" value="1"/>
</dbReference>
<gene>
    <name evidence="2" type="ORF">J2Z56_002358</name>
    <name evidence="3" type="ORF">J2Z57_003381</name>
</gene>
<dbReference type="CDD" id="cd04301">
    <property type="entry name" value="NAT_SF"/>
    <property type="match status" value="1"/>
</dbReference>
<dbReference type="Proteomes" id="UP001138672">
    <property type="component" value="Unassembled WGS sequence"/>
</dbReference>
<dbReference type="EMBL" id="JAUSUU010000012">
    <property type="protein sequence ID" value="MDQ0336922.1"/>
    <property type="molecule type" value="Genomic_DNA"/>
</dbReference>
<evidence type="ECO:0000313" key="4">
    <source>
        <dbReference type="Proteomes" id="UP001138672"/>
    </source>
</evidence>
<evidence type="ECO:0000313" key="2">
    <source>
        <dbReference type="EMBL" id="MBP1840430.1"/>
    </source>
</evidence>
<dbReference type="InterPro" id="IPR013653">
    <property type="entry name" value="GCN5-like_dom"/>
</dbReference>
<dbReference type="Pfam" id="PF08445">
    <property type="entry name" value="FR47"/>
    <property type="match status" value="1"/>
</dbReference>
<evidence type="ECO:0000259" key="1">
    <source>
        <dbReference type="PROSITE" id="PS51186"/>
    </source>
</evidence>
<dbReference type="Gene3D" id="3.40.630.30">
    <property type="match status" value="1"/>
</dbReference>
<dbReference type="InterPro" id="IPR016181">
    <property type="entry name" value="Acyl_CoA_acyltransferase"/>
</dbReference>
<evidence type="ECO:0000313" key="3">
    <source>
        <dbReference type="EMBL" id="MDQ0336922.1"/>
    </source>
</evidence>
<dbReference type="AlphaFoldDB" id="A0A9X0YKW4"/>
<proteinExistence type="predicted"/>
<dbReference type="InterPro" id="IPR000182">
    <property type="entry name" value="GNAT_dom"/>
</dbReference>
<dbReference type="SUPFAM" id="SSF55729">
    <property type="entry name" value="Acyl-CoA N-acyltransferases (Nat)"/>
    <property type="match status" value="1"/>
</dbReference>
<organism evidence="2 4">
    <name type="scientific">Formosa algae</name>
    <dbReference type="NCBI Taxonomy" id="225843"/>
    <lineage>
        <taxon>Bacteria</taxon>
        <taxon>Pseudomonadati</taxon>
        <taxon>Bacteroidota</taxon>
        <taxon>Flavobacteriia</taxon>
        <taxon>Flavobacteriales</taxon>
        <taxon>Flavobacteriaceae</taxon>
        <taxon>Formosa</taxon>
    </lineage>
</organism>
<evidence type="ECO:0000313" key="5">
    <source>
        <dbReference type="Proteomes" id="UP001231587"/>
    </source>
</evidence>
<name>A0A9X0YKW4_9FLAO</name>
<dbReference type="RefSeq" id="WP_232301595.1">
    <property type="nucleotide sequence ID" value="NZ_JAGGJQ010000006.1"/>
</dbReference>
<feature type="domain" description="N-acetyltransferase" evidence="1">
    <location>
        <begin position="117"/>
        <end position="243"/>
    </location>
</feature>